<name>A0A6C2TWX2_PONDE</name>
<evidence type="ECO:0008006" key="3">
    <source>
        <dbReference type="Google" id="ProtNLM"/>
    </source>
</evidence>
<dbReference type="EMBL" id="CAAHFG010000001">
    <property type="protein sequence ID" value="VGO12099.1"/>
    <property type="molecule type" value="Genomic_DNA"/>
</dbReference>
<keyword evidence="2" id="KW-1185">Reference proteome</keyword>
<dbReference type="PANTHER" id="PTHR43737">
    <property type="entry name" value="BLL7424 PROTEIN"/>
    <property type="match status" value="1"/>
</dbReference>
<dbReference type="AlphaFoldDB" id="A0A6C2TWX2"/>
<gene>
    <name evidence="1" type="ORF">PDESU_00649</name>
</gene>
<accession>A0A6C2TWX2</accession>
<reference evidence="1 2" key="1">
    <citation type="submission" date="2019-04" db="EMBL/GenBank/DDBJ databases">
        <authorList>
            <person name="Van Vliet M D."/>
        </authorList>
    </citation>
    <scope>NUCLEOTIDE SEQUENCE [LARGE SCALE GENOMIC DNA]</scope>
    <source>
        <strain evidence="1 2">F1</strain>
    </source>
</reference>
<dbReference type="PANTHER" id="PTHR43737:SF1">
    <property type="entry name" value="DUF1501 DOMAIN-CONTAINING PROTEIN"/>
    <property type="match status" value="1"/>
</dbReference>
<dbReference type="Proteomes" id="UP000366872">
    <property type="component" value="Unassembled WGS sequence"/>
</dbReference>
<dbReference type="Pfam" id="PF08811">
    <property type="entry name" value="DUF1800"/>
    <property type="match status" value="1"/>
</dbReference>
<organism evidence="1 2">
    <name type="scientific">Pontiella desulfatans</name>
    <dbReference type="NCBI Taxonomy" id="2750659"/>
    <lineage>
        <taxon>Bacteria</taxon>
        <taxon>Pseudomonadati</taxon>
        <taxon>Kiritimatiellota</taxon>
        <taxon>Kiritimatiellia</taxon>
        <taxon>Kiritimatiellales</taxon>
        <taxon>Pontiellaceae</taxon>
        <taxon>Pontiella</taxon>
    </lineage>
</organism>
<dbReference type="InterPro" id="IPR014917">
    <property type="entry name" value="DUF1800"/>
</dbReference>
<evidence type="ECO:0000313" key="2">
    <source>
        <dbReference type="Proteomes" id="UP000366872"/>
    </source>
</evidence>
<protein>
    <recommendedName>
        <fullName evidence="3">DUF1800 domain-containing protein</fullName>
    </recommendedName>
</protein>
<dbReference type="RefSeq" id="WP_136077796.1">
    <property type="nucleotide sequence ID" value="NZ_CAAHFG010000001.1"/>
</dbReference>
<evidence type="ECO:0000313" key="1">
    <source>
        <dbReference type="EMBL" id="VGO12099.1"/>
    </source>
</evidence>
<sequence length="701" mass="78180">MKTTLPVIAALSLLAPLCQSENELGQTVSNGQFAVILPSAATSNQLRMVEWSTDLVNWEPVARDYGFDWGNAFPHALPISTGGVHQVLSDPTSGMSRFYRVVSSATSGLDNTNSVSRFLQQATFGPTRSSIAGFPGLDDPNLNDPPYTNYLAWIDDQMALPTNSHRAFWRERSNPAFTNNPANAPLYEIGHNTSIGQQLTYYWNNDDGNGSIPYKADTNDAIAVGRKYNDVEFNTENTKKIVWYQMAITAEDQLRQRMAWALSQIFVVGENGSNQASYTGRWVTYYDIFVRNAFGNFRDILGEVTYSPHMGRYLTFDSNKKADESAGTFPDENYAREIMQLFTIGLWELNQDGTPVLDAGGNLIPTYDNDDITEFAKIFTGLKRHPKRGNTENADNYIDPSLIRPDWHDLSQKTLLDGSVQGPFPETEQGVRDDIDGLLDHLHNHPNTPPFIARILIQRFTISNPSPQYIFDVAQAFIDGTYTGEGSGIRGDLGAVAKAILLHPEARETALANDAAHGKLHEPLIRLMNYARAFEITSPQTYGFFPFHDLAEVFAQSPYDYPSVFSFYLPDYQPIGPLLDRNLNAPEFQIHNDVTALSLPNALWWLVHEGITRDLEVGIGQRWYSQGDLDLTHETALAADAAALIDHLDTMLTAGRLRASNRATLIGVVDAMPGGTEAERAERARRALWLFSMLPEFNVLY</sequence>
<proteinExistence type="predicted"/>